<evidence type="ECO:0000313" key="1">
    <source>
        <dbReference type="EMBL" id="AHI61139.1"/>
    </source>
</evidence>
<sequence length="63" mass="7345">MGHHECWVIVNSDTGCVVVFENQYCAYMDEGAAWEVCLQARKTNPEKSFTVKKTKLMLPWHRQ</sequence>
<protein>
    <submittedName>
        <fullName evidence="1">Uncharacterized protein</fullName>
    </submittedName>
</protein>
<evidence type="ECO:0000313" key="2">
    <source>
        <dbReference type="Proteomes" id="UP000019300"/>
    </source>
</evidence>
<dbReference type="Proteomes" id="UP000019300">
    <property type="component" value="Segment"/>
</dbReference>
<dbReference type="EMBL" id="KJ101592">
    <property type="protein sequence ID" value="AHI61139.1"/>
    <property type="molecule type" value="Genomic_DNA"/>
</dbReference>
<dbReference type="RefSeq" id="YP_009005500.1">
    <property type="nucleotide sequence ID" value="NC_023561.1"/>
</dbReference>
<reference evidence="1 2" key="1">
    <citation type="submission" date="2014-01" db="EMBL/GenBank/DDBJ databases">
        <title>Characterization of a Potential Antibacterial Agent, phage PG7, for the Treatment of Enterobacter cloacae Infection in Mice.</title>
        <authorList>
            <person name="Wang S.W."/>
            <person name="Jin J."/>
            <person name="Chen S.J."/>
            <person name="Zhang G."/>
            <person name="Li Z.J."/>
            <person name="Li Y.H."/>
            <person name="Wang X.T."/>
            <person name="Wang J."/>
            <person name="Wang S.M."/>
            <person name="Wang Z.Q."/>
            <person name="Zhao G.Q."/>
        </authorList>
    </citation>
    <scope>NUCLEOTIDE SEQUENCE [LARGE SCALE GENOMIC DNA]</scope>
</reference>
<dbReference type="GeneID" id="18502515"/>
<accession>W6AUP2</accession>
<dbReference type="KEGG" id="vg:18502515"/>
<dbReference type="Pfam" id="PF25744">
    <property type="entry name" value="T4_Y13H"/>
    <property type="match status" value="1"/>
</dbReference>
<organism evidence="1 2">
    <name type="scientific">Enterobacter phage PG7</name>
    <dbReference type="NCBI Taxonomy" id="1455074"/>
    <lineage>
        <taxon>Viruses</taxon>
        <taxon>Duplodnaviria</taxon>
        <taxon>Heunggongvirae</taxon>
        <taxon>Uroviricota</taxon>
        <taxon>Caudoviricetes</taxon>
        <taxon>Pantevenvirales</taxon>
        <taxon>Straboviridae</taxon>
        <taxon>Tevenvirinae</taxon>
        <taxon>Karamvirus</taxon>
        <taxon>Karamvirus pg7</taxon>
    </lineage>
</organism>
<proteinExistence type="predicted"/>
<name>W6AUP2_9CAUD</name>
<gene>
    <name evidence="1" type="ORF">PG7_236</name>
</gene>
<dbReference type="InterPro" id="IPR057969">
    <property type="entry name" value="T4_Y13H-like"/>
</dbReference>
<keyword evidence="2" id="KW-1185">Reference proteome</keyword>